<sequence>MLPHDQIIVSFYAIRLYHYNRYRYKLYNRISYFDKNIYSLCLPITTRNASDAVCRRAFVQYFIKHGRSLQRRLGDDWIL</sequence>
<name>A0ABR4CHG5_9HELO</name>
<evidence type="ECO:0000313" key="2">
    <source>
        <dbReference type="Proteomes" id="UP001595075"/>
    </source>
</evidence>
<accession>A0ABR4CHG5</accession>
<reference evidence="1 2" key="1">
    <citation type="journal article" date="2024" name="Commun. Biol.">
        <title>Comparative genomic analysis of thermophilic fungi reveals convergent evolutionary adaptations and gene losses.</title>
        <authorList>
            <person name="Steindorff A.S."/>
            <person name="Aguilar-Pontes M.V."/>
            <person name="Robinson A.J."/>
            <person name="Andreopoulos B."/>
            <person name="LaButti K."/>
            <person name="Kuo A."/>
            <person name="Mondo S."/>
            <person name="Riley R."/>
            <person name="Otillar R."/>
            <person name="Haridas S."/>
            <person name="Lipzen A."/>
            <person name="Grimwood J."/>
            <person name="Schmutz J."/>
            <person name="Clum A."/>
            <person name="Reid I.D."/>
            <person name="Moisan M.C."/>
            <person name="Butler G."/>
            <person name="Nguyen T.T.M."/>
            <person name="Dewar K."/>
            <person name="Conant G."/>
            <person name="Drula E."/>
            <person name="Henrissat B."/>
            <person name="Hansel C."/>
            <person name="Singer S."/>
            <person name="Hutchinson M.I."/>
            <person name="de Vries R.P."/>
            <person name="Natvig D.O."/>
            <person name="Powell A.J."/>
            <person name="Tsang A."/>
            <person name="Grigoriev I.V."/>
        </authorList>
    </citation>
    <scope>NUCLEOTIDE SEQUENCE [LARGE SCALE GENOMIC DNA]</scope>
    <source>
        <strain evidence="1 2">CBS 494.80</strain>
    </source>
</reference>
<dbReference type="EMBL" id="JAZHXI010000008">
    <property type="protein sequence ID" value="KAL2069190.1"/>
    <property type="molecule type" value="Genomic_DNA"/>
</dbReference>
<protein>
    <submittedName>
        <fullName evidence="1">Uncharacterized protein</fullName>
    </submittedName>
</protein>
<comment type="caution">
    <text evidence="1">The sequence shown here is derived from an EMBL/GenBank/DDBJ whole genome shotgun (WGS) entry which is preliminary data.</text>
</comment>
<gene>
    <name evidence="1" type="ORF">VTL71DRAFT_15528</name>
</gene>
<keyword evidence="2" id="KW-1185">Reference proteome</keyword>
<organism evidence="1 2">
    <name type="scientific">Oculimacula yallundae</name>
    <dbReference type="NCBI Taxonomy" id="86028"/>
    <lineage>
        <taxon>Eukaryota</taxon>
        <taxon>Fungi</taxon>
        <taxon>Dikarya</taxon>
        <taxon>Ascomycota</taxon>
        <taxon>Pezizomycotina</taxon>
        <taxon>Leotiomycetes</taxon>
        <taxon>Helotiales</taxon>
        <taxon>Ploettnerulaceae</taxon>
        <taxon>Oculimacula</taxon>
    </lineage>
</organism>
<dbReference type="Proteomes" id="UP001595075">
    <property type="component" value="Unassembled WGS sequence"/>
</dbReference>
<evidence type="ECO:0000313" key="1">
    <source>
        <dbReference type="EMBL" id="KAL2069190.1"/>
    </source>
</evidence>
<proteinExistence type="predicted"/>